<dbReference type="CDD" id="cd17316">
    <property type="entry name" value="MFS_SV2_like"/>
    <property type="match status" value="1"/>
</dbReference>
<feature type="transmembrane region" description="Helical" evidence="5">
    <location>
        <begin position="39"/>
        <end position="61"/>
    </location>
</feature>
<dbReference type="InterPro" id="IPR036259">
    <property type="entry name" value="MFS_trans_sf"/>
</dbReference>
<evidence type="ECO:0000256" key="2">
    <source>
        <dbReference type="ARBA" id="ARBA00022692"/>
    </source>
</evidence>
<evidence type="ECO:0000313" key="7">
    <source>
        <dbReference type="EMBL" id="MEA5456301.1"/>
    </source>
</evidence>
<feature type="transmembrane region" description="Helical" evidence="5">
    <location>
        <begin position="130"/>
        <end position="151"/>
    </location>
</feature>
<keyword evidence="4 5" id="KW-0472">Membrane</keyword>
<dbReference type="PANTHER" id="PTHR23508">
    <property type="entry name" value="CARBOXYLIC ACID TRANSPORTER PROTEIN HOMOLOG"/>
    <property type="match status" value="1"/>
</dbReference>
<gene>
    <name evidence="7" type="ORF">SPF06_16310</name>
</gene>
<evidence type="ECO:0000259" key="6">
    <source>
        <dbReference type="PROSITE" id="PS50850"/>
    </source>
</evidence>
<keyword evidence="8" id="KW-1185">Reference proteome</keyword>
<organism evidence="7 8">
    <name type="scientific">Sinomonas terricola</name>
    <dbReference type="NCBI Taxonomy" id="3110330"/>
    <lineage>
        <taxon>Bacteria</taxon>
        <taxon>Bacillati</taxon>
        <taxon>Actinomycetota</taxon>
        <taxon>Actinomycetes</taxon>
        <taxon>Micrococcales</taxon>
        <taxon>Micrococcaceae</taxon>
        <taxon>Sinomonas</taxon>
    </lineage>
</organism>
<feature type="transmembrane region" description="Helical" evidence="5">
    <location>
        <begin position="73"/>
        <end position="96"/>
    </location>
</feature>
<dbReference type="PROSITE" id="PS00216">
    <property type="entry name" value="SUGAR_TRANSPORT_1"/>
    <property type="match status" value="2"/>
</dbReference>
<evidence type="ECO:0000256" key="1">
    <source>
        <dbReference type="ARBA" id="ARBA00004651"/>
    </source>
</evidence>
<evidence type="ECO:0000256" key="5">
    <source>
        <dbReference type="SAM" id="Phobius"/>
    </source>
</evidence>
<dbReference type="InterPro" id="IPR020846">
    <property type="entry name" value="MFS_dom"/>
</dbReference>
<dbReference type="RefSeq" id="WP_323280186.1">
    <property type="nucleotide sequence ID" value="NZ_JAYGGQ010000013.1"/>
</dbReference>
<dbReference type="InterPro" id="IPR005829">
    <property type="entry name" value="Sugar_transporter_CS"/>
</dbReference>
<feature type="transmembrane region" description="Helical" evidence="5">
    <location>
        <begin position="337"/>
        <end position="354"/>
    </location>
</feature>
<dbReference type="InterPro" id="IPR005828">
    <property type="entry name" value="MFS_sugar_transport-like"/>
</dbReference>
<name>A0ABU5T9D7_9MICC</name>
<keyword evidence="3 5" id="KW-1133">Transmembrane helix</keyword>
<evidence type="ECO:0000256" key="4">
    <source>
        <dbReference type="ARBA" id="ARBA00023136"/>
    </source>
</evidence>
<feature type="transmembrane region" description="Helical" evidence="5">
    <location>
        <begin position="272"/>
        <end position="295"/>
    </location>
</feature>
<feature type="transmembrane region" description="Helical" evidence="5">
    <location>
        <begin position="403"/>
        <end position="422"/>
    </location>
</feature>
<dbReference type="EMBL" id="JAYGGQ010000013">
    <property type="protein sequence ID" value="MEA5456301.1"/>
    <property type="molecule type" value="Genomic_DNA"/>
</dbReference>
<dbReference type="Gene3D" id="1.20.1250.20">
    <property type="entry name" value="MFS general substrate transporter like domains"/>
    <property type="match status" value="1"/>
</dbReference>
<evidence type="ECO:0000256" key="3">
    <source>
        <dbReference type="ARBA" id="ARBA00022989"/>
    </source>
</evidence>
<dbReference type="Proteomes" id="UP001304769">
    <property type="component" value="Unassembled WGS sequence"/>
</dbReference>
<sequence>MQPEFNAPRSVIGSLEDRSGPEIIARLEGLPFTRLHKRVIAIVGTAYLFDAADVAILTFVLAPISAEFHLNPIQAGTVASTAFVGMAIGSIVAGWLSDRFGRRPIFTLSMLLWGLATLFTAFSWDYSSLLAGRFITGIGMAAELPCAMALASEYLPAKRRGPYLGSAQILVILSFLISGGITLLVGWRAAFMIMFVLSLFAFVVRRGIPESVRWQVAHSDLDGARATLSRFESTVPADLIAQVPPQPPAAGTMVPASRGPVRDLFARQQRKLTLTAWSMWFFQLLAQYGISIWIAKLLFDHGASITASIGITMLMQVWGIPGALISSLLLERLGRRPVYVASAILAGAAAFWYGNASTAVIAIVAGSVLNFFLSAMTAGINAYTPELFPTASRATGTGTASAAGRVSSVIGPLVVPVILVTWGYAATFLVLSLCFLIAAGVVLVLGRETRGKSLEAIAVDASE</sequence>
<evidence type="ECO:0000313" key="8">
    <source>
        <dbReference type="Proteomes" id="UP001304769"/>
    </source>
</evidence>
<feature type="transmembrane region" description="Helical" evidence="5">
    <location>
        <begin position="105"/>
        <end position="124"/>
    </location>
</feature>
<dbReference type="PANTHER" id="PTHR23508:SF10">
    <property type="entry name" value="CARBOXYLIC ACID TRANSPORTER PROTEIN HOMOLOG"/>
    <property type="match status" value="1"/>
</dbReference>
<comment type="subcellular location">
    <subcellularLocation>
        <location evidence="1">Cell membrane</location>
        <topology evidence="1">Multi-pass membrane protein</topology>
    </subcellularLocation>
</comment>
<proteinExistence type="predicted"/>
<comment type="caution">
    <text evidence="7">The sequence shown here is derived from an EMBL/GenBank/DDBJ whole genome shotgun (WGS) entry which is preliminary data.</text>
</comment>
<feature type="transmembrane region" description="Helical" evidence="5">
    <location>
        <begin position="307"/>
        <end position="330"/>
    </location>
</feature>
<keyword evidence="2 5" id="KW-0812">Transmembrane</keyword>
<dbReference type="Pfam" id="PF00083">
    <property type="entry name" value="Sugar_tr"/>
    <property type="match status" value="1"/>
</dbReference>
<accession>A0ABU5T9D7</accession>
<feature type="transmembrane region" description="Helical" evidence="5">
    <location>
        <begin position="360"/>
        <end position="383"/>
    </location>
</feature>
<feature type="transmembrane region" description="Helical" evidence="5">
    <location>
        <begin position="187"/>
        <end position="204"/>
    </location>
</feature>
<dbReference type="SUPFAM" id="SSF103473">
    <property type="entry name" value="MFS general substrate transporter"/>
    <property type="match status" value="1"/>
</dbReference>
<feature type="transmembrane region" description="Helical" evidence="5">
    <location>
        <begin position="163"/>
        <end position="181"/>
    </location>
</feature>
<reference evidence="7 8" key="1">
    <citation type="submission" date="2023-12" db="EMBL/GenBank/DDBJ databases">
        <title>Sinomonas terricola sp. nov, isolated from litchi orchard soil in Guangdong, PR China.</title>
        <authorList>
            <person name="Jiaxin W."/>
            <person name="Yang Z."/>
            <person name="Honghui Z."/>
        </authorList>
    </citation>
    <scope>NUCLEOTIDE SEQUENCE [LARGE SCALE GENOMIC DNA]</scope>
    <source>
        <strain evidence="7 8">JGH33</strain>
    </source>
</reference>
<dbReference type="PROSITE" id="PS50850">
    <property type="entry name" value="MFS"/>
    <property type="match status" value="1"/>
</dbReference>
<protein>
    <submittedName>
        <fullName evidence="7">MFS transporter</fullName>
    </submittedName>
</protein>
<feature type="domain" description="Major facilitator superfamily (MFS) profile" evidence="6">
    <location>
        <begin position="39"/>
        <end position="450"/>
    </location>
</feature>
<feature type="transmembrane region" description="Helical" evidence="5">
    <location>
        <begin position="428"/>
        <end position="446"/>
    </location>
</feature>